<dbReference type="Proteomes" id="UP000377595">
    <property type="component" value="Unassembled WGS sequence"/>
</dbReference>
<keyword evidence="2" id="KW-1185">Reference proteome</keyword>
<evidence type="ECO:0000313" key="1">
    <source>
        <dbReference type="EMBL" id="GES27182.1"/>
    </source>
</evidence>
<dbReference type="InterPro" id="IPR028978">
    <property type="entry name" value="Chorismate_lyase_/UTRA_dom_sf"/>
</dbReference>
<reference evidence="1 2" key="1">
    <citation type="submission" date="2019-10" db="EMBL/GenBank/DDBJ databases">
        <title>Whole genome shotgun sequence of Acrocarpospora pleiomorpha NBRC 16267.</title>
        <authorList>
            <person name="Ichikawa N."/>
            <person name="Kimura A."/>
            <person name="Kitahashi Y."/>
            <person name="Komaki H."/>
            <person name="Oguchi A."/>
        </authorList>
    </citation>
    <scope>NUCLEOTIDE SEQUENCE [LARGE SCALE GENOMIC DNA]</scope>
    <source>
        <strain evidence="1 2">NBRC 16267</strain>
    </source>
</reference>
<dbReference type="OrthoDB" id="3523589at2"/>
<name>A0A5M3Y1I4_9ACTN</name>
<gene>
    <name evidence="1" type="ORF">Aple_100810</name>
</gene>
<comment type="caution">
    <text evidence="1">The sequence shown here is derived from an EMBL/GenBank/DDBJ whole genome shotgun (WGS) entry which is preliminary data.</text>
</comment>
<protein>
    <submittedName>
        <fullName evidence="1">Uncharacterized protein</fullName>
    </submittedName>
</protein>
<accession>A0A5M3Y1I4</accession>
<proteinExistence type="predicted"/>
<dbReference type="EMBL" id="BLAF01000113">
    <property type="protein sequence ID" value="GES27182.1"/>
    <property type="molecule type" value="Genomic_DNA"/>
</dbReference>
<dbReference type="AlphaFoldDB" id="A0A5M3Y1I4"/>
<organism evidence="1 2">
    <name type="scientific">Acrocarpospora pleiomorpha</name>
    <dbReference type="NCBI Taxonomy" id="90975"/>
    <lineage>
        <taxon>Bacteria</taxon>
        <taxon>Bacillati</taxon>
        <taxon>Actinomycetota</taxon>
        <taxon>Actinomycetes</taxon>
        <taxon>Streptosporangiales</taxon>
        <taxon>Streptosporangiaceae</taxon>
        <taxon>Acrocarpospora</taxon>
    </lineage>
</organism>
<sequence length="185" mass="20727">MNPLDTPVTRMVLQYDGSAVRLLQALVTEPLRPRTTRHGKQPAAVLIPRGLRERLGIPEGELLTARQSRLERADGSAAVIVAYVDLNGEAGSHRDQHEVLRVGTRRWYWGEPGGIHRISAWREILTTTNGIAARYTREIFHPDVVPVITPSRERASVRSEFAPPPVVRRRLTVTPRARRSGEPVV</sequence>
<dbReference type="RefSeq" id="WP_155351845.1">
    <property type="nucleotide sequence ID" value="NZ_BAAAHM010000003.1"/>
</dbReference>
<evidence type="ECO:0000313" key="2">
    <source>
        <dbReference type="Proteomes" id="UP000377595"/>
    </source>
</evidence>
<dbReference type="Gene3D" id="3.40.1410.10">
    <property type="entry name" value="Chorismate lyase-like"/>
    <property type="match status" value="1"/>
</dbReference>